<keyword evidence="6" id="KW-0805">Transcription regulation</keyword>
<dbReference type="PANTHER" id="PTHR11723:SF5">
    <property type="entry name" value="DNA-BINDING PROTEIN INHIBITOR ID-2"/>
    <property type="match status" value="1"/>
</dbReference>
<sequence length="180" mass="20301">MTSSHRPIRLILYASTNLVRLLYKRLTTSFQHRSVGESHVLKLTTTSLTIMKAVSPVRSIRKPALFFSEHNLGSSRGKSSSDDPLSLLYDMNDCYSRLKELVPSLPQNKSVSKMEILQHVIDYILDLQLALDQNPQQQLLGQSPPKKTVRSLGAEISLISFQPSNPQREINSEDLITLSR</sequence>
<dbReference type="GO" id="GO:0000122">
    <property type="term" value="P:negative regulation of transcription by RNA polymerase II"/>
    <property type="evidence" value="ECO:0007669"/>
    <property type="project" value="InterPro"/>
</dbReference>
<dbReference type="FunFam" id="4.10.280.10:FF:000048">
    <property type="entry name" value="DNA-binding protein inhibitor ID-4"/>
    <property type="match status" value="1"/>
</dbReference>
<dbReference type="SMART" id="SM00353">
    <property type="entry name" value="HLH"/>
    <property type="match status" value="1"/>
</dbReference>
<dbReference type="OMA" id="FQARHFI"/>
<dbReference type="Pfam" id="PF00010">
    <property type="entry name" value="HLH"/>
    <property type="match status" value="1"/>
</dbReference>
<evidence type="ECO:0000256" key="8">
    <source>
        <dbReference type="ARBA" id="ARBA00023163"/>
    </source>
</evidence>
<comment type="subcellular location">
    <subcellularLocation>
        <location evidence="2">Cytoplasm</location>
    </subcellularLocation>
    <subcellularLocation>
        <location evidence="1">Nucleus</location>
    </subcellularLocation>
</comment>
<evidence type="ECO:0000256" key="9">
    <source>
        <dbReference type="ARBA" id="ARBA00023242"/>
    </source>
</evidence>
<dbReference type="Proteomes" id="UP000472262">
    <property type="component" value="Unassembled WGS sequence"/>
</dbReference>
<dbReference type="Ensembl" id="ENSSGRT00000085752.1">
    <property type="protein sequence ID" value="ENSSGRP00000080519.1"/>
    <property type="gene ID" value="ENSSGRG00000040814.1"/>
</dbReference>
<keyword evidence="4" id="KW-0963">Cytoplasm</keyword>
<keyword evidence="7" id="KW-0090">Biological rhythms</keyword>
<evidence type="ECO:0000313" key="16">
    <source>
        <dbReference type="Proteomes" id="UP000472262"/>
    </source>
</evidence>
<dbReference type="GO" id="GO:0032922">
    <property type="term" value="P:circadian regulation of gene expression"/>
    <property type="evidence" value="ECO:0007669"/>
    <property type="project" value="TreeGrafter"/>
</dbReference>
<evidence type="ECO:0000256" key="12">
    <source>
        <dbReference type="ARBA" id="ARBA00042952"/>
    </source>
</evidence>
<dbReference type="GeneID" id="107602869"/>
<evidence type="ECO:0000256" key="3">
    <source>
        <dbReference type="ARBA" id="ARBA00022473"/>
    </source>
</evidence>
<dbReference type="Gene3D" id="4.10.280.10">
    <property type="entry name" value="Helix-loop-helix DNA-binding domain"/>
    <property type="match status" value="1"/>
</dbReference>
<dbReference type="KEGG" id="sgh:107602869"/>
<evidence type="ECO:0000256" key="6">
    <source>
        <dbReference type="ARBA" id="ARBA00023015"/>
    </source>
</evidence>
<comment type="subunit">
    <text evidence="10">Heterodimer with other HLH proteins.</text>
</comment>
<keyword evidence="5" id="KW-0678">Repressor</keyword>
<evidence type="ECO:0000256" key="1">
    <source>
        <dbReference type="ARBA" id="ARBA00004123"/>
    </source>
</evidence>
<accession>A0A672QW78</accession>
<dbReference type="Ensembl" id="ENSSGRT00000085751.1">
    <property type="protein sequence ID" value="ENSSGRP00000080518.1"/>
    <property type="gene ID" value="ENSSGRG00000040814.1"/>
</dbReference>
<keyword evidence="16" id="KW-1185">Reference proteome</keyword>
<dbReference type="AlphaFoldDB" id="A0A672QW78"/>
<keyword evidence="9" id="KW-0539">Nucleus</keyword>
<evidence type="ECO:0000256" key="13">
    <source>
        <dbReference type="ARBA" id="ARBA00043118"/>
    </source>
</evidence>
<proteinExistence type="predicted"/>
<reference evidence="15" key="1">
    <citation type="submission" date="2025-05" db="UniProtKB">
        <authorList>
            <consortium name="Ensembl"/>
        </authorList>
    </citation>
    <scope>IDENTIFICATION</scope>
</reference>
<feature type="domain" description="BHLH" evidence="14">
    <location>
        <begin position="75"/>
        <end position="127"/>
    </location>
</feature>
<dbReference type="InterPro" id="IPR011598">
    <property type="entry name" value="bHLH_dom"/>
</dbReference>
<evidence type="ECO:0000259" key="14">
    <source>
        <dbReference type="PROSITE" id="PS50888"/>
    </source>
</evidence>
<dbReference type="RefSeq" id="XP_016150969.1">
    <property type="nucleotide sequence ID" value="XM_016295483.1"/>
</dbReference>
<evidence type="ECO:0000256" key="11">
    <source>
        <dbReference type="ARBA" id="ARBA00040558"/>
    </source>
</evidence>
<dbReference type="PROSITE" id="PS50888">
    <property type="entry name" value="BHLH"/>
    <property type="match status" value="1"/>
</dbReference>
<dbReference type="PANTHER" id="PTHR11723">
    <property type="entry name" value="DNA-BINDING PROTEIN INHIBITOR"/>
    <property type="match status" value="1"/>
</dbReference>
<dbReference type="GO" id="GO:0005634">
    <property type="term" value="C:nucleus"/>
    <property type="evidence" value="ECO:0007669"/>
    <property type="project" value="UniProtKB-SubCell"/>
</dbReference>
<evidence type="ECO:0000256" key="5">
    <source>
        <dbReference type="ARBA" id="ARBA00022491"/>
    </source>
</evidence>
<dbReference type="InterPro" id="IPR036638">
    <property type="entry name" value="HLH_DNA-bd_sf"/>
</dbReference>
<evidence type="ECO:0000256" key="7">
    <source>
        <dbReference type="ARBA" id="ARBA00023108"/>
    </source>
</evidence>
<dbReference type="GO" id="GO:0005737">
    <property type="term" value="C:cytoplasm"/>
    <property type="evidence" value="ECO:0007669"/>
    <property type="project" value="UniProtKB-SubCell"/>
</dbReference>
<evidence type="ECO:0000256" key="4">
    <source>
        <dbReference type="ARBA" id="ARBA00022490"/>
    </source>
</evidence>
<gene>
    <name evidence="15" type="primary">LOC107602869</name>
</gene>
<dbReference type="GO" id="GO:0046983">
    <property type="term" value="F:protein dimerization activity"/>
    <property type="evidence" value="ECO:0007669"/>
    <property type="project" value="InterPro"/>
</dbReference>
<evidence type="ECO:0000256" key="10">
    <source>
        <dbReference type="ARBA" id="ARBA00038627"/>
    </source>
</evidence>
<evidence type="ECO:0000256" key="2">
    <source>
        <dbReference type="ARBA" id="ARBA00004496"/>
    </source>
</evidence>
<evidence type="ECO:0000313" key="15">
    <source>
        <dbReference type="Ensembl" id="ENSSGRP00000080518.1"/>
    </source>
</evidence>
<dbReference type="GO" id="GO:0030154">
    <property type="term" value="P:cell differentiation"/>
    <property type="evidence" value="ECO:0007669"/>
    <property type="project" value="TreeGrafter"/>
</dbReference>
<protein>
    <recommendedName>
        <fullName evidence="11">DNA-binding protein inhibitor ID-4</fullName>
    </recommendedName>
    <alternativeName>
        <fullName evidence="13">Inhibitor of DNA binding 4</fullName>
    </alternativeName>
    <alternativeName>
        <fullName evidence="12">Inhibitor of differentiation 4</fullName>
    </alternativeName>
</protein>
<name>A0A672QW78_SINGR</name>
<keyword evidence="8" id="KW-0804">Transcription</keyword>
<dbReference type="SUPFAM" id="SSF47459">
    <property type="entry name" value="HLH, helix-loop-helix DNA-binding domain"/>
    <property type="match status" value="1"/>
</dbReference>
<organism evidence="15 16">
    <name type="scientific">Sinocyclocheilus grahami</name>
    <name type="common">Dianchi golden-line fish</name>
    <name type="synonym">Barbus grahami</name>
    <dbReference type="NCBI Taxonomy" id="75366"/>
    <lineage>
        <taxon>Eukaryota</taxon>
        <taxon>Metazoa</taxon>
        <taxon>Chordata</taxon>
        <taxon>Craniata</taxon>
        <taxon>Vertebrata</taxon>
        <taxon>Euteleostomi</taxon>
        <taxon>Actinopterygii</taxon>
        <taxon>Neopterygii</taxon>
        <taxon>Teleostei</taxon>
        <taxon>Ostariophysi</taxon>
        <taxon>Cypriniformes</taxon>
        <taxon>Cyprinidae</taxon>
        <taxon>Cyprininae</taxon>
        <taxon>Sinocyclocheilus</taxon>
    </lineage>
</organism>
<dbReference type="InterPro" id="IPR026052">
    <property type="entry name" value="DNA-bd_prot-inh"/>
</dbReference>
<dbReference type="OrthoDB" id="10047910at2759"/>
<keyword evidence="3" id="KW-0217">Developmental protein</keyword>